<evidence type="ECO:0000259" key="1">
    <source>
        <dbReference type="Pfam" id="PF03235"/>
    </source>
</evidence>
<feature type="domain" description="GmrSD restriction endonucleases N-terminal" evidence="1">
    <location>
        <begin position="5"/>
        <end position="226"/>
    </location>
</feature>
<dbReference type="InterPro" id="IPR011089">
    <property type="entry name" value="GmrSD_C"/>
</dbReference>
<protein>
    <recommendedName>
        <fullName evidence="5">DUF262 domain-containing protein</fullName>
    </recommendedName>
</protein>
<name>A0A828Q2F6_ACTPL</name>
<dbReference type="Pfam" id="PF03235">
    <property type="entry name" value="GmrSD_N"/>
    <property type="match status" value="1"/>
</dbReference>
<dbReference type="EMBL" id="ADOG01000007">
    <property type="protein sequence ID" value="EFM92566.1"/>
    <property type="molecule type" value="Genomic_DNA"/>
</dbReference>
<dbReference type="AlphaFoldDB" id="A0A828Q2F6"/>
<evidence type="ECO:0000313" key="4">
    <source>
        <dbReference type="Proteomes" id="UP000005341"/>
    </source>
</evidence>
<dbReference type="Proteomes" id="UP000005341">
    <property type="component" value="Unassembled WGS sequence"/>
</dbReference>
<sequence>MFAGNQIIVPNYQRAYAWDTSLKSEQAPKQVNVFLSDLEEHLKSQTKSKYYFGHFLFEVQNIEGKEVFYVVDGQQRMTTIVIFISTLLKILNQKREAESIDVSEDIKNEELDIFEDMIKRRGSYRFKTVYYDNQNFIDLVVDGKNITKSQLETESAKRIYDTYHFFLNNLAKKSEEELKALLDLVINASCTTHSVQDESEAIQMFIFQNNRGKKPSNLEVLKAEFMFYLHLYAGEEKEALIEEIKNRFETIYRAISTIEHKINEDDVLRYVVRVYFNSLWESDALVRIRKELEDSNKLTNCVIFIKEFTKMLSDSFKYLIEFYQDERDSLAIHSLIVTKGKIGVVMPFILKAYLYQLTLADKEKLCEALGSLLLRDRLIRTRAELESRLNNVYSTFSSGEDISAILKRVDYLKNVTSSEHGWASYWNGQALENSLSHLDASNDSKLICLLLWKYETYLQRMGKKGYKDFLRFDEIEKPEVEHIAPKTEPKEKKAAGYGNYTETFYKEGLDSFGNYLLISKSHNCSIGNIPFDEKLASYKMLEQQREIKEFLDENEKWDLKAIKRREEKLWDFFLTYL</sequence>
<accession>A0A828Q2F6</accession>
<evidence type="ECO:0000313" key="3">
    <source>
        <dbReference type="EMBL" id="EFM92566.1"/>
    </source>
</evidence>
<organism evidence="3 4">
    <name type="scientific">Actinobacillus pleuropneumoniae serovar 6 str. Femo</name>
    <dbReference type="NCBI Taxonomy" id="754256"/>
    <lineage>
        <taxon>Bacteria</taxon>
        <taxon>Pseudomonadati</taxon>
        <taxon>Pseudomonadota</taxon>
        <taxon>Gammaproteobacteria</taxon>
        <taxon>Pasteurellales</taxon>
        <taxon>Pasteurellaceae</taxon>
        <taxon>Actinobacillus</taxon>
    </lineage>
</organism>
<evidence type="ECO:0008006" key="5">
    <source>
        <dbReference type="Google" id="ProtNLM"/>
    </source>
</evidence>
<dbReference type="PANTHER" id="PTHR35149">
    <property type="entry name" value="SLL5132 PROTEIN"/>
    <property type="match status" value="1"/>
</dbReference>
<gene>
    <name evidence="3" type="ORF">appser6_3820</name>
</gene>
<comment type="caution">
    <text evidence="3">The sequence shown here is derived from an EMBL/GenBank/DDBJ whole genome shotgun (WGS) entry which is preliminary data.</text>
</comment>
<dbReference type="InterPro" id="IPR004919">
    <property type="entry name" value="GmrSD_N"/>
</dbReference>
<reference evidence="3 4" key="1">
    <citation type="journal article" date="2010" name="J. Bacteriol.">
        <title>Comparative genomic characterization of Actinobacillus pleuropneumoniae.</title>
        <authorList>
            <person name="Xu Z."/>
            <person name="Chen X."/>
            <person name="Li L."/>
            <person name="Li T."/>
            <person name="Wang S."/>
            <person name="Chen H."/>
            <person name="Zhou R."/>
        </authorList>
    </citation>
    <scope>NUCLEOTIDE SEQUENCE [LARGE SCALE GENOMIC DNA]</scope>
    <source>
        <strain evidence="3 4">Femo</strain>
    </source>
</reference>
<evidence type="ECO:0000259" key="2">
    <source>
        <dbReference type="Pfam" id="PF07510"/>
    </source>
</evidence>
<dbReference type="Pfam" id="PF07510">
    <property type="entry name" value="GmrSD_C"/>
    <property type="match status" value="1"/>
</dbReference>
<dbReference type="PANTHER" id="PTHR35149:SF2">
    <property type="entry name" value="DUF262 DOMAIN-CONTAINING PROTEIN"/>
    <property type="match status" value="1"/>
</dbReference>
<proteinExistence type="predicted"/>
<feature type="domain" description="GmrSD restriction endonucleases C-terminal" evidence="2">
    <location>
        <begin position="439"/>
        <end position="569"/>
    </location>
</feature>